<comment type="subcellular location">
    <subcellularLocation>
        <location evidence="1">Membrane</location>
        <topology evidence="1">Multi-pass membrane protein</topology>
    </subcellularLocation>
</comment>
<keyword evidence="7" id="KW-0614">Plasmid</keyword>
<sequence length="346" mass="36897">MRPDHPVRFAAPSPASSLGAAQTPSAGPAALPPESSGWLAHFPVSLFGMTMGLMGYALALRSAGAMMASHMVFGLACAVFGLLATLFVAKALRQPQALKAEWNHPVRLAFFPAIAISGLLLARLVLEYAPSLANILWMLGAAAQFGLTLVIISAWISARPFGPESLSPAWFIPAVGNLVVPLAGVPLGHIEASWYFFAAGLTFWIILTTLVINRLIFHAPLPGKLRPTLVILIAPPAMAFLSWLLLTGPNPDALARILLNVAYLFAALVLFQLPGLLRLPFSISFWALSFPLAALTTASFRFAAMTGSVFHQSLGHAGLALLSLTVILLLWNTLRLALRGQICLPE</sequence>
<organism evidence="7 8">
    <name type="scientific">Thioclava litoralis</name>
    <dbReference type="NCBI Taxonomy" id="3076557"/>
    <lineage>
        <taxon>Bacteria</taxon>
        <taxon>Pseudomonadati</taxon>
        <taxon>Pseudomonadota</taxon>
        <taxon>Alphaproteobacteria</taxon>
        <taxon>Rhodobacterales</taxon>
        <taxon>Paracoccaceae</taxon>
        <taxon>Thioclava</taxon>
    </lineage>
</organism>
<keyword evidence="4 6" id="KW-0472">Membrane</keyword>
<dbReference type="CDD" id="cd09323">
    <property type="entry name" value="TDT_SLAC1_like"/>
    <property type="match status" value="1"/>
</dbReference>
<dbReference type="EMBL" id="CP135445">
    <property type="protein sequence ID" value="WRY35591.1"/>
    <property type="molecule type" value="Genomic_DNA"/>
</dbReference>
<feature type="transmembrane region" description="Helical" evidence="6">
    <location>
        <begin position="194"/>
        <end position="217"/>
    </location>
</feature>
<evidence type="ECO:0000256" key="2">
    <source>
        <dbReference type="ARBA" id="ARBA00022692"/>
    </source>
</evidence>
<feature type="transmembrane region" description="Helical" evidence="6">
    <location>
        <begin position="38"/>
        <end position="59"/>
    </location>
</feature>
<protein>
    <submittedName>
        <fullName evidence="7">SLAC1 anion channel family protein</fullName>
    </submittedName>
</protein>
<gene>
    <name evidence="7" type="ORF">RPE78_17190</name>
</gene>
<keyword evidence="3 6" id="KW-1133">Transmembrane helix</keyword>
<dbReference type="Proteomes" id="UP001623290">
    <property type="component" value="Plasmid unnamed2"/>
</dbReference>
<proteinExistence type="predicted"/>
<dbReference type="PANTHER" id="PTHR37955:SF1">
    <property type="entry name" value="DEP DOMAIN-CONTAINING PROTEIN"/>
    <property type="match status" value="1"/>
</dbReference>
<evidence type="ECO:0000256" key="4">
    <source>
        <dbReference type="ARBA" id="ARBA00023136"/>
    </source>
</evidence>
<geneLocation type="plasmid" evidence="7 8">
    <name>unnamed2</name>
</geneLocation>
<evidence type="ECO:0000256" key="6">
    <source>
        <dbReference type="SAM" id="Phobius"/>
    </source>
</evidence>
<feature type="transmembrane region" description="Helical" evidence="6">
    <location>
        <begin position="71"/>
        <end position="89"/>
    </location>
</feature>
<accession>A0ABZ1E554</accession>
<dbReference type="PANTHER" id="PTHR37955">
    <property type="entry name" value="TELLURITE RESISTANCE PROTEIN TEHA"/>
    <property type="match status" value="1"/>
</dbReference>
<evidence type="ECO:0000256" key="5">
    <source>
        <dbReference type="SAM" id="MobiDB-lite"/>
    </source>
</evidence>
<dbReference type="RefSeq" id="WP_330629319.1">
    <property type="nucleotide sequence ID" value="NZ_CP135445.1"/>
</dbReference>
<keyword evidence="8" id="KW-1185">Reference proteome</keyword>
<name>A0ABZ1E554_9RHOB</name>
<feature type="transmembrane region" description="Helical" evidence="6">
    <location>
        <begin position="135"/>
        <end position="158"/>
    </location>
</feature>
<feature type="region of interest" description="Disordered" evidence="5">
    <location>
        <begin position="1"/>
        <end position="29"/>
    </location>
</feature>
<feature type="transmembrane region" description="Helical" evidence="6">
    <location>
        <begin position="253"/>
        <end position="271"/>
    </location>
</feature>
<dbReference type="InterPro" id="IPR038665">
    <property type="entry name" value="Voltage-dep_anion_channel_sf"/>
</dbReference>
<dbReference type="InterPro" id="IPR004695">
    <property type="entry name" value="SLAC1/Mae1/Ssu1/TehA"/>
</dbReference>
<reference evidence="7 8" key="1">
    <citation type="submission" date="2023-09" db="EMBL/GenBank/DDBJ databases">
        <title>Thioclava shenzhenensis sp. nov., a multidrug resistant bacteria-antagonizing species isolated from coastal seawater.</title>
        <authorList>
            <person name="Long M."/>
        </authorList>
    </citation>
    <scope>NUCLEOTIDE SEQUENCE [LARGE SCALE GENOMIC DNA]</scope>
    <source>
        <strain evidence="7 8">FTW29</strain>
        <plasmid evidence="7 8">unnamed2</plasmid>
    </source>
</reference>
<evidence type="ECO:0000313" key="8">
    <source>
        <dbReference type="Proteomes" id="UP001623290"/>
    </source>
</evidence>
<dbReference type="Gene3D" id="1.50.10.150">
    <property type="entry name" value="Voltage-dependent anion channel"/>
    <property type="match status" value="1"/>
</dbReference>
<dbReference type="Pfam" id="PF03595">
    <property type="entry name" value="SLAC1"/>
    <property type="match status" value="1"/>
</dbReference>
<evidence type="ECO:0000256" key="1">
    <source>
        <dbReference type="ARBA" id="ARBA00004141"/>
    </source>
</evidence>
<dbReference type="InterPro" id="IPR052951">
    <property type="entry name" value="Tellurite_res_ion_channel"/>
</dbReference>
<feature type="transmembrane region" description="Helical" evidence="6">
    <location>
        <begin position="309"/>
        <end position="331"/>
    </location>
</feature>
<keyword evidence="2 6" id="KW-0812">Transmembrane</keyword>
<evidence type="ECO:0000313" key="7">
    <source>
        <dbReference type="EMBL" id="WRY35591.1"/>
    </source>
</evidence>
<feature type="transmembrane region" description="Helical" evidence="6">
    <location>
        <begin position="229"/>
        <end position="247"/>
    </location>
</feature>
<feature type="transmembrane region" description="Helical" evidence="6">
    <location>
        <begin position="109"/>
        <end position="126"/>
    </location>
</feature>
<evidence type="ECO:0000256" key="3">
    <source>
        <dbReference type="ARBA" id="ARBA00022989"/>
    </source>
</evidence>